<keyword evidence="3" id="KW-1185">Reference proteome</keyword>
<name>A0A1H1MH41_9FLAO</name>
<sequence>MINEKYFETFPQLETKRLILRKQVLADAKDLQAIRSDERVMNFMDSERHTTLQHSEEFISENMKVYKDKKGIFWTLTDRSTNEFIGDFLFRKIDSKNSRAEIGYTLKPEFWGKGLMMEAMIEILRFGFTRLQLHSFEANINPENTSSKGLLLKMGFIKEAYFKENFYYDGKFLDSEIYSLLQKNFKYN</sequence>
<protein>
    <submittedName>
        <fullName evidence="2">Ribosomal-protein-alanine N-acetyltransferase</fullName>
    </submittedName>
</protein>
<reference evidence="2 3" key="1">
    <citation type="submission" date="2016-10" db="EMBL/GenBank/DDBJ databases">
        <authorList>
            <person name="Varghese N."/>
            <person name="Submissions S."/>
        </authorList>
    </citation>
    <scope>NUCLEOTIDE SEQUENCE [LARGE SCALE GENOMIC DNA]</scope>
    <source>
        <strain evidence="2 3">Mar_2010_102</strain>
    </source>
</reference>
<feature type="domain" description="N-acetyltransferase" evidence="1">
    <location>
        <begin position="18"/>
        <end position="174"/>
    </location>
</feature>
<organism evidence="2 3">
    <name type="scientific">Christiangramia echinicola</name>
    <dbReference type="NCBI Taxonomy" id="279359"/>
    <lineage>
        <taxon>Bacteria</taxon>
        <taxon>Pseudomonadati</taxon>
        <taxon>Bacteroidota</taxon>
        <taxon>Flavobacteriia</taxon>
        <taxon>Flavobacteriales</taxon>
        <taxon>Flavobacteriaceae</taxon>
        <taxon>Christiangramia</taxon>
    </lineage>
</organism>
<accession>A0A1H1MH41</accession>
<evidence type="ECO:0000313" key="2">
    <source>
        <dbReference type="EMBL" id="SDR86088.1"/>
    </source>
</evidence>
<dbReference type="Proteomes" id="UP000198858">
    <property type="component" value="Chromosome I"/>
</dbReference>
<dbReference type="RefSeq" id="WP_089661756.1">
    <property type="nucleotide sequence ID" value="NZ_LT629745.1"/>
</dbReference>
<dbReference type="InterPro" id="IPR000182">
    <property type="entry name" value="GNAT_dom"/>
</dbReference>
<dbReference type="PROSITE" id="PS51186">
    <property type="entry name" value="GNAT"/>
    <property type="match status" value="1"/>
</dbReference>
<dbReference type="Gene3D" id="3.40.630.30">
    <property type="match status" value="1"/>
</dbReference>
<evidence type="ECO:0000313" key="3">
    <source>
        <dbReference type="Proteomes" id="UP000198858"/>
    </source>
</evidence>
<dbReference type="InterPro" id="IPR016181">
    <property type="entry name" value="Acyl_CoA_acyltransferase"/>
</dbReference>
<dbReference type="Pfam" id="PF13302">
    <property type="entry name" value="Acetyltransf_3"/>
    <property type="match status" value="1"/>
</dbReference>
<dbReference type="GO" id="GO:0016747">
    <property type="term" value="F:acyltransferase activity, transferring groups other than amino-acyl groups"/>
    <property type="evidence" value="ECO:0007669"/>
    <property type="project" value="InterPro"/>
</dbReference>
<dbReference type="AlphaFoldDB" id="A0A1H1MH41"/>
<evidence type="ECO:0000259" key="1">
    <source>
        <dbReference type="PROSITE" id="PS51186"/>
    </source>
</evidence>
<dbReference type="InterPro" id="IPR051531">
    <property type="entry name" value="N-acetyltransferase"/>
</dbReference>
<proteinExistence type="predicted"/>
<dbReference type="PANTHER" id="PTHR43792">
    <property type="entry name" value="GNAT FAMILY, PUTATIVE (AFU_ORTHOLOGUE AFUA_3G00765)-RELATED-RELATED"/>
    <property type="match status" value="1"/>
</dbReference>
<gene>
    <name evidence="2" type="ORF">SAMN04488552_1304</name>
</gene>
<dbReference type="EMBL" id="LT629745">
    <property type="protein sequence ID" value="SDR86088.1"/>
    <property type="molecule type" value="Genomic_DNA"/>
</dbReference>
<dbReference type="PANTHER" id="PTHR43792:SF1">
    <property type="entry name" value="N-ACETYLTRANSFERASE DOMAIN-CONTAINING PROTEIN"/>
    <property type="match status" value="1"/>
</dbReference>
<dbReference type="STRING" id="1250231.SAMN04488552_1304"/>
<dbReference type="SUPFAM" id="SSF55729">
    <property type="entry name" value="Acyl-CoA N-acyltransferases (Nat)"/>
    <property type="match status" value="1"/>
</dbReference>
<keyword evidence="2" id="KW-0808">Transferase</keyword>